<dbReference type="SUPFAM" id="SSF56801">
    <property type="entry name" value="Acetyl-CoA synthetase-like"/>
    <property type="match status" value="1"/>
</dbReference>
<keyword evidence="1" id="KW-0596">Phosphopantetheine</keyword>
<dbReference type="Pfam" id="PF07993">
    <property type="entry name" value="NAD_binding_4"/>
    <property type="match status" value="1"/>
</dbReference>
<dbReference type="Gene3D" id="1.10.1200.10">
    <property type="entry name" value="ACP-like"/>
    <property type="match status" value="1"/>
</dbReference>
<dbReference type="Gene3D" id="3.40.50.720">
    <property type="entry name" value="NAD(P)-binding Rossmann-like Domain"/>
    <property type="match status" value="1"/>
</dbReference>
<dbReference type="Pfam" id="PF00550">
    <property type="entry name" value="PP-binding"/>
    <property type="match status" value="1"/>
</dbReference>
<proteinExistence type="predicted"/>
<dbReference type="PANTHER" id="PTHR43439">
    <property type="entry name" value="PHENYLACETATE-COENZYME A LIGASE"/>
    <property type="match status" value="1"/>
</dbReference>
<dbReference type="PROSITE" id="PS50075">
    <property type="entry name" value="CARRIER"/>
    <property type="match status" value="1"/>
</dbReference>
<dbReference type="SUPFAM" id="SSF51735">
    <property type="entry name" value="NAD(P)-binding Rossmann-fold domains"/>
    <property type="match status" value="1"/>
</dbReference>
<dbReference type="PANTHER" id="PTHR43439:SF2">
    <property type="entry name" value="ENZYME, PUTATIVE (JCVI)-RELATED"/>
    <property type="match status" value="1"/>
</dbReference>
<gene>
    <name evidence="4" type="ORF">B0J12DRAFT_602590</name>
</gene>
<evidence type="ECO:0000259" key="3">
    <source>
        <dbReference type="PROSITE" id="PS50075"/>
    </source>
</evidence>
<dbReference type="InterPro" id="IPR042099">
    <property type="entry name" value="ANL_N_sf"/>
</dbReference>
<dbReference type="Pfam" id="PF00501">
    <property type="entry name" value="AMP-binding"/>
    <property type="match status" value="1"/>
</dbReference>
<dbReference type="InterPro" id="IPR020806">
    <property type="entry name" value="PKS_PP-bd"/>
</dbReference>
<dbReference type="EMBL" id="JAGTJR010000017">
    <property type="protein sequence ID" value="KAH7046736.1"/>
    <property type="molecule type" value="Genomic_DNA"/>
</dbReference>
<dbReference type="PROSITE" id="PS00455">
    <property type="entry name" value="AMP_BINDING"/>
    <property type="match status" value="1"/>
</dbReference>
<dbReference type="InterPro" id="IPR009081">
    <property type="entry name" value="PP-bd_ACP"/>
</dbReference>
<evidence type="ECO:0000313" key="5">
    <source>
        <dbReference type="Proteomes" id="UP000774617"/>
    </source>
</evidence>
<dbReference type="InterPro" id="IPR020845">
    <property type="entry name" value="AMP-binding_CS"/>
</dbReference>
<organism evidence="4 5">
    <name type="scientific">Macrophomina phaseolina</name>
    <dbReference type="NCBI Taxonomy" id="35725"/>
    <lineage>
        <taxon>Eukaryota</taxon>
        <taxon>Fungi</taxon>
        <taxon>Dikarya</taxon>
        <taxon>Ascomycota</taxon>
        <taxon>Pezizomycotina</taxon>
        <taxon>Dothideomycetes</taxon>
        <taxon>Dothideomycetes incertae sedis</taxon>
        <taxon>Botryosphaeriales</taxon>
        <taxon>Botryosphaeriaceae</taxon>
        <taxon>Macrophomina</taxon>
    </lineage>
</organism>
<protein>
    <recommendedName>
        <fullName evidence="3">Carrier domain-containing protein</fullName>
    </recommendedName>
</protein>
<dbReference type="InterPro" id="IPR051414">
    <property type="entry name" value="Adenylate-forming_Reductase"/>
</dbReference>
<dbReference type="SMART" id="SM00823">
    <property type="entry name" value="PKS_PP"/>
    <property type="match status" value="1"/>
</dbReference>
<dbReference type="Proteomes" id="UP000774617">
    <property type="component" value="Unassembled WGS sequence"/>
</dbReference>
<dbReference type="InterPro" id="IPR036291">
    <property type="entry name" value="NAD(P)-bd_dom_sf"/>
</dbReference>
<dbReference type="InterPro" id="IPR000873">
    <property type="entry name" value="AMP-dep_synth/lig_dom"/>
</dbReference>
<accession>A0ABQ8G7Y6</accession>
<dbReference type="InterPro" id="IPR036736">
    <property type="entry name" value="ACP-like_sf"/>
</dbReference>
<keyword evidence="2" id="KW-0597">Phosphoprotein</keyword>
<evidence type="ECO:0000313" key="4">
    <source>
        <dbReference type="EMBL" id="KAH7046736.1"/>
    </source>
</evidence>
<keyword evidence="5" id="KW-1185">Reference proteome</keyword>
<comment type="caution">
    <text evidence="4">The sequence shown here is derived from an EMBL/GenBank/DDBJ whole genome shotgun (WGS) entry which is preliminary data.</text>
</comment>
<dbReference type="SUPFAM" id="SSF47336">
    <property type="entry name" value="ACP-like"/>
    <property type="match status" value="1"/>
</dbReference>
<dbReference type="InterPro" id="IPR013120">
    <property type="entry name" value="FAR_NAD-bd"/>
</dbReference>
<evidence type="ECO:0000256" key="2">
    <source>
        <dbReference type="ARBA" id="ARBA00022553"/>
    </source>
</evidence>
<reference evidence="4 5" key="1">
    <citation type="journal article" date="2021" name="Nat. Commun.">
        <title>Genetic determinants of endophytism in the Arabidopsis root mycobiome.</title>
        <authorList>
            <person name="Mesny F."/>
            <person name="Miyauchi S."/>
            <person name="Thiergart T."/>
            <person name="Pickel B."/>
            <person name="Atanasova L."/>
            <person name="Karlsson M."/>
            <person name="Huettel B."/>
            <person name="Barry K.W."/>
            <person name="Haridas S."/>
            <person name="Chen C."/>
            <person name="Bauer D."/>
            <person name="Andreopoulos W."/>
            <person name="Pangilinan J."/>
            <person name="LaButti K."/>
            <person name="Riley R."/>
            <person name="Lipzen A."/>
            <person name="Clum A."/>
            <person name="Drula E."/>
            <person name="Henrissat B."/>
            <person name="Kohler A."/>
            <person name="Grigoriev I.V."/>
            <person name="Martin F.M."/>
            <person name="Hacquard S."/>
        </authorList>
    </citation>
    <scope>NUCLEOTIDE SEQUENCE [LARGE SCALE GENOMIC DNA]</scope>
    <source>
        <strain evidence="4 5">MPI-SDFR-AT-0080</strain>
    </source>
</reference>
<feature type="domain" description="Carrier" evidence="3">
    <location>
        <begin position="538"/>
        <end position="617"/>
    </location>
</feature>
<evidence type="ECO:0000256" key="1">
    <source>
        <dbReference type="ARBA" id="ARBA00022450"/>
    </source>
</evidence>
<dbReference type="Pfam" id="PF23562">
    <property type="entry name" value="AMP-binding_C_3"/>
    <property type="match status" value="1"/>
</dbReference>
<name>A0ABQ8G7Y6_9PEZI</name>
<dbReference type="Gene3D" id="3.40.50.12780">
    <property type="entry name" value="N-terminal domain of ligase-like"/>
    <property type="match status" value="1"/>
</dbReference>
<sequence length="1038" mass="112929">MACLSRPARPCTTIDQVIRKRAETHANRVLISYPTTETAFVDYTGADLERLTALAARIYAQSFKLLGQDSGPGRRSSTVAIVGISSLEYYITFLALQRLGLRSMFLSPRLADQGFAHLLKSTRCEVVVASTVSKQAMVRVRDSFTLPLAVIPMVDNECLTSPKFLNPKELALPRVDIEDSQEFIVHSSGTTGLPKPVPLCSKAWLLQAANIASCMPNTDTLTTLPLFHSFGLATLLHCLVNGRRLSLMNATRPITASVVLSSLDITASRTLVTVPYILRFISEAPNGVESLASLKKIIAAGSAVPDDLGNRLVDAGANIFHLYGQTESGALMEPSEDQWNWVTPLPHTEPYLHFEPVAENLCHLVVLPGLKAKVLSNRPDGSYATKDLFLRHPTNPRKWKFVARQDDIIVLVNGEKADPIPLEEAVGRHPNVRTAVVFGAQRDSLGMIIVASDSAAALTKDEVVKSVMPNLEVGNSRVPAYARIPPDGIIVKEAGTPFPCTDKDTVIRSLFIQQFSPDIENYYTMREAAKNTNTLSDAEVRDIVRGAVRWQLKPGQDAAALTDESDFFVLGMDSLQATNVRSCILREVNLSGKPLATNVVFDHPSVNLLTNHLLDVRRGLSSGPESTEEFALSLLAKYSSFPQPVAGTAAAEKECILLTGATGAIGTHILHTLLLRPTTHTIHCLVRAPTPTAAYARLTAALQAADLLSSLCPHHLSKLVAHPCDFSHPSLGLCASTHAHLAATTTHVIHNAWPVNFNHALRTFGPQALASLHALITLAATSPRARKPVVAFVSSIAAALRGQPRDAVPEALVPWGAAAEGMGYAQSKWVGERMCGAAAEEGGIPARVVRVGQVCGDTVRGRWSAVEAVPTTVRAAVTMGCLPVMEGRDEEVSWLPVDVTARAVVELAVAEGVERGEGCRVFNVENQHRIRWNAEFLPALRESGLLFEAVPQREWVRRLEEGEQNGEINPPVKLLDFFRKRYGVVSGEPHPVFDTTEARKLSPSLREGTPISGELVAKFLRYWMEEAWKVEKDAQIVQ</sequence>